<dbReference type="RefSeq" id="WP_209066890.1">
    <property type="nucleotide sequence ID" value="NZ_JAATJL010000001.1"/>
</dbReference>
<evidence type="ECO:0000256" key="6">
    <source>
        <dbReference type="ARBA" id="ARBA00022801"/>
    </source>
</evidence>
<dbReference type="Proteomes" id="UP000547458">
    <property type="component" value="Unassembled WGS sequence"/>
</dbReference>
<dbReference type="InterPro" id="IPR022398">
    <property type="entry name" value="Peptidase_S8_His-AS"/>
</dbReference>
<organism evidence="14 15">
    <name type="scientific">Arthrobacter pigmenti</name>
    <dbReference type="NCBI Taxonomy" id="271432"/>
    <lineage>
        <taxon>Bacteria</taxon>
        <taxon>Bacillati</taxon>
        <taxon>Actinomycetota</taxon>
        <taxon>Actinomycetes</taxon>
        <taxon>Micrococcales</taxon>
        <taxon>Micrococcaceae</taxon>
        <taxon>Arthrobacter</taxon>
    </lineage>
</organism>
<comment type="subcellular location">
    <subcellularLocation>
        <location evidence="1">Secreted</location>
    </subcellularLocation>
</comment>
<dbReference type="InterPro" id="IPR015500">
    <property type="entry name" value="Peptidase_S8_subtilisin-rel"/>
</dbReference>
<protein>
    <submittedName>
        <fullName evidence="14">Serine protease</fullName>
        <ecNumber evidence="14">3.4.21.-</ecNumber>
    </submittedName>
</protein>
<keyword evidence="8" id="KW-0865">Zymogen</keyword>
<dbReference type="InterPro" id="IPR036852">
    <property type="entry name" value="Peptidase_S8/S53_dom_sf"/>
</dbReference>
<dbReference type="GO" id="GO:0006508">
    <property type="term" value="P:proteolysis"/>
    <property type="evidence" value="ECO:0007669"/>
    <property type="project" value="UniProtKB-KW"/>
</dbReference>
<dbReference type="SUPFAM" id="SSF52743">
    <property type="entry name" value="Subtilisin-like"/>
    <property type="match status" value="1"/>
</dbReference>
<comment type="similarity">
    <text evidence="2 9 10">Belongs to the peptidase S8 family.</text>
</comment>
<dbReference type="FunFam" id="3.40.50.200:FF:000022">
    <property type="entry name" value="Extracellular protease"/>
    <property type="match status" value="1"/>
</dbReference>
<dbReference type="InterPro" id="IPR050131">
    <property type="entry name" value="Peptidase_S8_subtilisin-like"/>
</dbReference>
<dbReference type="PRINTS" id="PR00723">
    <property type="entry name" value="SUBTILISIN"/>
</dbReference>
<evidence type="ECO:0000256" key="1">
    <source>
        <dbReference type="ARBA" id="ARBA00004613"/>
    </source>
</evidence>
<accession>A0A846RQB7</accession>
<evidence type="ECO:0000256" key="12">
    <source>
        <dbReference type="SAM" id="SignalP"/>
    </source>
</evidence>
<evidence type="ECO:0000256" key="7">
    <source>
        <dbReference type="ARBA" id="ARBA00022825"/>
    </source>
</evidence>
<feature type="domain" description="Peptidase S8/S53" evidence="13">
    <location>
        <begin position="173"/>
        <end position="467"/>
    </location>
</feature>
<feature type="region of interest" description="Disordered" evidence="11">
    <location>
        <begin position="477"/>
        <end position="503"/>
    </location>
</feature>
<dbReference type="GO" id="GO:0005576">
    <property type="term" value="C:extracellular region"/>
    <property type="evidence" value="ECO:0007669"/>
    <property type="project" value="UniProtKB-SubCell"/>
</dbReference>
<dbReference type="InterPro" id="IPR023827">
    <property type="entry name" value="Peptidase_S8_Asp-AS"/>
</dbReference>
<gene>
    <name evidence="14" type="ORF">BJ994_002826</name>
</gene>
<comment type="caution">
    <text evidence="14">The sequence shown here is derived from an EMBL/GenBank/DDBJ whole genome shotgun (WGS) entry which is preliminary data.</text>
</comment>
<evidence type="ECO:0000259" key="13">
    <source>
        <dbReference type="Pfam" id="PF00082"/>
    </source>
</evidence>
<keyword evidence="3" id="KW-0964">Secreted</keyword>
<keyword evidence="7 9" id="KW-0720">Serine protease</keyword>
<evidence type="ECO:0000313" key="15">
    <source>
        <dbReference type="Proteomes" id="UP000547458"/>
    </source>
</evidence>
<dbReference type="CDD" id="cd07496">
    <property type="entry name" value="Peptidases_S8_13"/>
    <property type="match status" value="1"/>
</dbReference>
<dbReference type="PROSITE" id="PS00138">
    <property type="entry name" value="SUBTILASE_SER"/>
    <property type="match status" value="1"/>
</dbReference>
<dbReference type="PROSITE" id="PS51892">
    <property type="entry name" value="SUBTILASE"/>
    <property type="match status" value="1"/>
</dbReference>
<dbReference type="PANTHER" id="PTHR43806">
    <property type="entry name" value="PEPTIDASE S8"/>
    <property type="match status" value="1"/>
</dbReference>
<evidence type="ECO:0000256" key="3">
    <source>
        <dbReference type="ARBA" id="ARBA00022525"/>
    </source>
</evidence>
<dbReference type="EMBL" id="JAATJL010000001">
    <property type="protein sequence ID" value="NJC23750.1"/>
    <property type="molecule type" value="Genomic_DNA"/>
</dbReference>
<dbReference type="Gene3D" id="3.40.50.200">
    <property type="entry name" value="Peptidase S8/S53 domain"/>
    <property type="match status" value="1"/>
</dbReference>
<evidence type="ECO:0000256" key="10">
    <source>
        <dbReference type="RuleBase" id="RU003355"/>
    </source>
</evidence>
<sequence>MGNTKSRKQGFLALSVAAAVGAMTFVASPVIAAPNPSGEADAGKATAFVQNVAEGESYSKFIVTYKASAANANAKGRANAWGLAAKEQGVSVKEVRTLATGATLISSSKPLAGEDAKNFMKDLVASGTVESVEPDVKFTALLDPNDTRYNEQWDFTGQNGMRTPGAWDTSTGVGAVVAVIDTGITSHSDLNGNILPGYDFVADASAARDGNGRDANAQDEGDWYGAGECGQGSAGRSSWHGTHVAGTVAAVTNNAKGVAGVAPDAKGVPVRVLAKCGGSLSDIADAVIWSSGGSVPGVPANANPADIINMSLGGGSSCSSTMQSAINGAVSRGTSVVVAAGNSNVDVSGAMPANCNSVIAVAASNIDGGRSYYSNYGSLVDITAPGGDTRNGAAGGILSTLNAGSTTPAGESYASYQGTSMAAPHIAGLAALMVGAKSDIAPAQVEATLKDGARTLPGSCSGGCGAGLVDAAATLALLGGGTDPDPDPDPDPEPSGNLLKNAGFEEGGASWTSNYADTFESGANARTGNGYAGLNGYGRSSSYTLDQSVTIPANVSAASLNFFLNVASNEGTAYAYDTLRVQVIDGSSTKTLATYSNRDKSSAYAEKVLDLSAYKGKTVKLRFLGVEDYSYATVFRIDDTSVTTR</sequence>
<dbReference type="Pfam" id="PF00082">
    <property type="entry name" value="Peptidase_S8"/>
    <property type="match status" value="1"/>
</dbReference>
<reference evidence="14 15" key="1">
    <citation type="submission" date="2020-03" db="EMBL/GenBank/DDBJ databases">
        <title>Sequencing the genomes of 1000 actinobacteria strains.</title>
        <authorList>
            <person name="Klenk H.-P."/>
        </authorList>
    </citation>
    <scope>NUCLEOTIDE SEQUENCE [LARGE SCALE GENOMIC DNA]</scope>
    <source>
        <strain evidence="14 15">DSM 16403</strain>
    </source>
</reference>
<feature type="chain" id="PRO_5032936890" evidence="12">
    <location>
        <begin position="33"/>
        <end position="645"/>
    </location>
</feature>
<proteinExistence type="inferred from homology"/>
<evidence type="ECO:0000256" key="8">
    <source>
        <dbReference type="ARBA" id="ARBA00023145"/>
    </source>
</evidence>
<keyword evidence="5 12" id="KW-0732">Signal</keyword>
<dbReference type="GO" id="GO:0004252">
    <property type="term" value="F:serine-type endopeptidase activity"/>
    <property type="evidence" value="ECO:0007669"/>
    <property type="project" value="UniProtKB-UniRule"/>
</dbReference>
<name>A0A846RQB7_9MICC</name>
<dbReference type="InterPro" id="IPR023828">
    <property type="entry name" value="Peptidase_S8_Ser-AS"/>
</dbReference>
<feature type="region of interest" description="Disordered" evidence="11">
    <location>
        <begin position="209"/>
        <end position="240"/>
    </location>
</feature>
<feature type="signal peptide" evidence="12">
    <location>
        <begin position="1"/>
        <end position="32"/>
    </location>
</feature>
<dbReference type="Gene3D" id="2.60.120.260">
    <property type="entry name" value="Galactose-binding domain-like"/>
    <property type="match status" value="1"/>
</dbReference>
<dbReference type="PANTHER" id="PTHR43806:SF11">
    <property type="entry name" value="CEREVISIN-RELATED"/>
    <property type="match status" value="1"/>
</dbReference>
<dbReference type="EC" id="3.4.21.-" evidence="14"/>
<keyword evidence="6 9" id="KW-0378">Hydrolase</keyword>
<dbReference type="PROSITE" id="PS00136">
    <property type="entry name" value="SUBTILASE_ASP"/>
    <property type="match status" value="1"/>
</dbReference>
<keyword evidence="15" id="KW-1185">Reference proteome</keyword>
<evidence type="ECO:0000256" key="11">
    <source>
        <dbReference type="SAM" id="MobiDB-lite"/>
    </source>
</evidence>
<feature type="active site" description="Charge relay system" evidence="9">
    <location>
        <position position="240"/>
    </location>
</feature>
<evidence type="ECO:0000313" key="14">
    <source>
        <dbReference type="EMBL" id="NJC23750.1"/>
    </source>
</evidence>
<dbReference type="AlphaFoldDB" id="A0A846RQB7"/>
<evidence type="ECO:0000256" key="9">
    <source>
        <dbReference type="PROSITE-ProRule" id="PRU01240"/>
    </source>
</evidence>
<evidence type="ECO:0000256" key="2">
    <source>
        <dbReference type="ARBA" id="ARBA00011073"/>
    </source>
</evidence>
<evidence type="ECO:0000256" key="5">
    <source>
        <dbReference type="ARBA" id="ARBA00022729"/>
    </source>
</evidence>
<dbReference type="InterPro" id="IPR034176">
    <property type="entry name" value="Peptidases_S8_13"/>
</dbReference>
<evidence type="ECO:0000256" key="4">
    <source>
        <dbReference type="ARBA" id="ARBA00022670"/>
    </source>
</evidence>
<dbReference type="InterPro" id="IPR000209">
    <property type="entry name" value="Peptidase_S8/S53_dom"/>
</dbReference>
<feature type="active site" description="Charge relay system" evidence="9">
    <location>
        <position position="181"/>
    </location>
</feature>
<keyword evidence="4 9" id="KW-0645">Protease</keyword>
<dbReference type="PROSITE" id="PS00137">
    <property type="entry name" value="SUBTILASE_HIS"/>
    <property type="match status" value="1"/>
</dbReference>
<feature type="active site" description="Charge relay system" evidence="9">
    <location>
        <position position="420"/>
    </location>
</feature>